<dbReference type="PANTHER" id="PTHR46698:SF2">
    <property type="entry name" value="KIELIN_CHORDIN-LIKE PROTEIN"/>
    <property type="match status" value="1"/>
</dbReference>
<keyword evidence="2" id="KW-0964">Secreted</keyword>
<dbReference type="InterPro" id="IPR052424">
    <property type="entry name" value="Kielin_Chordin-BMP_Reg"/>
</dbReference>
<evidence type="ECO:0000256" key="1">
    <source>
        <dbReference type="ARBA" id="ARBA00004613"/>
    </source>
</evidence>
<organism evidence="5 6">
    <name type="scientific">Paramormyrops kingsleyae</name>
    <dbReference type="NCBI Taxonomy" id="1676925"/>
    <lineage>
        <taxon>Eukaryota</taxon>
        <taxon>Metazoa</taxon>
        <taxon>Chordata</taxon>
        <taxon>Craniata</taxon>
        <taxon>Vertebrata</taxon>
        <taxon>Euteleostomi</taxon>
        <taxon>Actinopterygii</taxon>
        <taxon>Neopterygii</taxon>
        <taxon>Teleostei</taxon>
        <taxon>Osteoglossocephala</taxon>
        <taxon>Osteoglossomorpha</taxon>
        <taxon>Osteoglossiformes</taxon>
        <taxon>Mormyridae</taxon>
        <taxon>Paramormyrops</taxon>
    </lineage>
</organism>
<dbReference type="PROSITE" id="PS51233">
    <property type="entry name" value="VWFD"/>
    <property type="match status" value="1"/>
</dbReference>
<dbReference type="Ensembl" id="ENSPKIT00000006587.1">
    <property type="protein sequence ID" value="ENSPKIP00000025841.1"/>
    <property type="gene ID" value="ENSPKIG00000008551.1"/>
</dbReference>
<dbReference type="SMART" id="SM00832">
    <property type="entry name" value="C8"/>
    <property type="match status" value="1"/>
</dbReference>
<dbReference type="InterPro" id="IPR014853">
    <property type="entry name" value="VWF/SSPO/ZAN-like_Cys-rich_dom"/>
</dbReference>
<dbReference type="STRING" id="1676925.ENSPKIP00000025841"/>
<proteinExistence type="predicted"/>
<dbReference type="GO" id="GO:0005576">
    <property type="term" value="C:extracellular region"/>
    <property type="evidence" value="ECO:0007669"/>
    <property type="project" value="UniProtKB-SubCell"/>
</dbReference>
<evidence type="ECO:0000256" key="3">
    <source>
        <dbReference type="ARBA" id="ARBA00022729"/>
    </source>
</evidence>
<feature type="domain" description="VWFD" evidence="4">
    <location>
        <begin position="1"/>
        <end position="130"/>
    </location>
</feature>
<keyword evidence="3" id="KW-0732">Signal</keyword>
<dbReference type="GeneTree" id="ENSGT00940000160243"/>
<evidence type="ECO:0000256" key="2">
    <source>
        <dbReference type="ARBA" id="ARBA00022525"/>
    </source>
</evidence>
<dbReference type="InterPro" id="IPR001846">
    <property type="entry name" value="VWF_type-D"/>
</dbReference>
<accession>A0A3B3S773</accession>
<dbReference type="Pfam" id="PF00094">
    <property type="entry name" value="VWD"/>
    <property type="match status" value="1"/>
</dbReference>
<dbReference type="GO" id="GO:0030513">
    <property type="term" value="P:positive regulation of BMP signaling pathway"/>
    <property type="evidence" value="ECO:0007669"/>
    <property type="project" value="TreeGrafter"/>
</dbReference>
<comment type="subcellular location">
    <subcellularLocation>
        <location evidence="1">Secreted</location>
    </subcellularLocation>
</comment>
<reference evidence="5" key="1">
    <citation type="submission" date="2025-08" db="UniProtKB">
        <authorList>
            <consortium name="Ensembl"/>
        </authorList>
    </citation>
    <scope>IDENTIFICATION</scope>
</reference>
<dbReference type="Proteomes" id="UP000261540">
    <property type="component" value="Unplaced"/>
</dbReference>
<evidence type="ECO:0000313" key="6">
    <source>
        <dbReference type="Proteomes" id="UP000261540"/>
    </source>
</evidence>
<evidence type="ECO:0000259" key="4">
    <source>
        <dbReference type="PROSITE" id="PS51233"/>
    </source>
</evidence>
<evidence type="ECO:0000313" key="5">
    <source>
        <dbReference type="Ensembl" id="ENSPKIP00000025841.1"/>
    </source>
</evidence>
<dbReference type="Pfam" id="PF08742">
    <property type="entry name" value="C8"/>
    <property type="match status" value="1"/>
</dbReference>
<sequence length="209" mass="23203">TGVSWTKEVTVFIADIVVQLLQDWVVMVDDQTVTLPFLREPYVYVERKTSTILLNTNIGMKVLWNSRGHIEVSVPGTYKSNVCGLCGNFNNYPQDDMRLRSGQMAASEAVFGNSWKVTHCHDGQDTDPCKEAGYAARKVANARCGVLKSAEFELCHRVVPPEMFYAACVYDLCACGSNVEECLCDVLGAYAAECRQAGVLLRWRSPTLC</sequence>
<keyword evidence="6" id="KW-1185">Reference proteome</keyword>
<reference evidence="5" key="2">
    <citation type="submission" date="2025-09" db="UniProtKB">
        <authorList>
            <consortium name="Ensembl"/>
        </authorList>
    </citation>
    <scope>IDENTIFICATION</scope>
</reference>
<protein>
    <recommendedName>
        <fullName evidence="4">VWFD domain-containing protein</fullName>
    </recommendedName>
</protein>
<dbReference type="AlphaFoldDB" id="A0A3B3S773"/>
<dbReference type="PANTHER" id="PTHR46698">
    <property type="entry name" value="CROSSVEINLESS 2"/>
    <property type="match status" value="1"/>
</dbReference>
<name>A0A3B3S773_9TELE</name>